<gene>
    <name evidence="2" type="ORF">LIER_18164</name>
</gene>
<dbReference type="GO" id="GO:0003676">
    <property type="term" value="F:nucleic acid binding"/>
    <property type="evidence" value="ECO:0007669"/>
    <property type="project" value="InterPro"/>
</dbReference>
<dbReference type="Pfam" id="PF13976">
    <property type="entry name" value="gag_pre-integrs"/>
    <property type="match status" value="1"/>
</dbReference>
<dbReference type="InterPro" id="IPR036397">
    <property type="entry name" value="RNaseH_sf"/>
</dbReference>
<dbReference type="Proteomes" id="UP001454036">
    <property type="component" value="Unassembled WGS sequence"/>
</dbReference>
<protein>
    <recommendedName>
        <fullName evidence="1">GAG-pre-integrase domain-containing protein</fullName>
    </recommendedName>
</protein>
<keyword evidence="3" id="KW-1185">Reference proteome</keyword>
<dbReference type="AlphaFoldDB" id="A0AAV3QD67"/>
<dbReference type="InterPro" id="IPR039537">
    <property type="entry name" value="Retrotran_Ty1/copia-like"/>
</dbReference>
<comment type="caution">
    <text evidence="2">The sequence shown here is derived from an EMBL/GenBank/DDBJ whole genome shotgun (WGS) entry which is preliminary data.</text>
</comment>
<proteinExistence type="predicted"/>
<accession>A0AAV3QD67</accession>
<evidence type="ECO:0000259" key="1">
    <source>
        <dbReference type="Pfam" id="PF13976"/>
    </source>
</evidence>
<dbReference type="PANTHER" id="PTHR42648:SF21">
    <property type="entry name" value="CYSTEINE-RICH RLK (RECEPTOR-LIKE PROTEIN KINASE) 8"/>
    <property type="match status" value="1"/>
</dbReference>
<evidence type="ECO:0000313" key="2">
    <source>
        <dbReference type="EMBL" id="GAA0161969.1"/>
    </source>
</evidence>
<dbReference type="Gene3D" id="3.30.420.10">
    <property type="entry name" value="Ribonuclease H-like superfamily/Ribonuclease H"/>
    <property type="match status" value="1"/>
</dbReference>
<sequence>MQVAFNKDACTVSDTEKPIMKGARSSDNCYLWNPHKDLSFMKQENLETWHRRLGHTNYTNIQQLISKNAVRGLPKLEVKEKLCGDFQVGKQTRVSHQQSSQVTTSRVLELLHMDLMGPVQVECIYGKKYIFVCMDDYSRYTWVKFLRKKLDAFAAFKQLATRFRKRRKHTSSKLEVTMVKNLRMLNLMNTELKKASNMSSPHQLLLSKMVS</sequence>
<dbReference type="PANTHER" id="PTHR42648">
    <property type="entry name" value="TRANSPOSASE, PUTATIVE-RELATED"/>
    <property type="match status" value="1"/>
</dbReference>
<dbReference type="SUPFAM" id="SSF53098">
    <property type="entry name" value="Ribonuclease H-like"/>
    <property type="match status" value="1"/>
</dbReference>
<reference evidence="2 3" key="1">
    <citation type="submission" date="2024-01" db="EMBL/GenBank/DDBJ databases">
        <title>The complete chloroplast genome sequence of Lithospermum erythrorhizon: insights into the phylogenetic relationship among Boraginaceae species and the maternal lineages of purple gromwells.</title>
        <authorList>
            <person name="Okada T."/>
            <person name="Watanabe K."/>
        </authorList>
    </citation>
    <scope>NUCLEOTIDE SEQUENCE [LARGE SCALE GENOMIC DNA]</scope>
</reference>
<evidence type="ECO:0000313" key="3">
    <source>
        <dbReference type="Proteomes" id="UP001454036"/>
    </source>
</evidence>
<feature type="domain" description="GAG-pre-integrase" evidence="1">
    <location>
        <begin position="42"/>
        <end position="91"/>
    </location>
</feature>
<organism evidence="2 3">
    <name type="scientific">Lithospermum erythrorhizon</name>
    <name type="common">Purple gromwell</name>
    <name type="synonym">Lithospermum officinale var. erythrorhizon</name>
    <dbReference type="NCBI Taxonomy" id="34254"/>
    <lineage>
        <taxon>Eukaryota</taxon>
        <taxon>Viridiplantae</taxon>
        <taxon>Streptophyta</taxon>
        <taxon>Embryophyta</taxon>
        <taxon>Tracheophyta</taxon>
        <taxon>Spermatophyta</taxon>
        <taxon>Magnoliopsida</taxon>
        <taxon>eudicotyledons</taxon>
        <taxon>Gunneridae</taxon>
        <taxon>Pentapetalae</taxon>
        <taxon>asterids</taxon>
        <taxon>lamiids</taxon>
        <taxon>Boraginales</taxon>
        <taxon>Boraginaceae</taxon>
        <taxon>Boraginoideae</taxon>
        <taxon>Lithospermeae</taxon>
        <taxon>Lithospermum</taxon>
    </lineage>
</organism>
<dbReference type="InterPro" id="IPR025724">
    <property type="entry name" value="GAG-pre-integrase_dom"/>
</dbReference>
<name>A0AAV3QD67_LITER</name>
<dbReference type="InterPro" id="IPR012337">
    <property type="entry name" value="RNaseH-like_sf"/>
</dbReference>
<dbReference type="EMBL" id="BAABME010004330">
    <property type="protein sequence ID" value="GAA0161969.1"/>
    <property type="molecule type" value="Genomic_DNA"/>
</dbReference>